<dbReference type="GO" id="GO:0005634">
    <property type="term" value="C:nucleus"/>
    <property type="evidence" value="ECO:0007669"/>
    <property type="project" value="UniProtKB-SubCell"/>
</dbReference>
<dbReference type="Gene3D" id="4.10.240.10">
    <property type="entry name" value="Zn(2)-C6 fungal-type DNA-binding domain"/>
    <property type="match status" value="1"/>
</dbReference>
<keyword evidence="6" id="KW-0804">Transcription</keyword>
<dbReference type="SMART" id="SM00906">
    <property type="entry name" value="Fungal_trans"/>
    <property type="match status" value="1"/>
</dbReference>
<evidence type="ECO:0000256" key="5">
    <source>
        <dbReference type="ARBA" id="ARBA00023125"/>
    </source>
</evidence>
<evidence type="ECO:0000259" key="10">
    <source>
        <dbReference type="PROSITE" id="PS50048"/>
    </source>
</evidence>
<comment type="caution">
    <text evidence="12">The sequence shown here is derived from an EMBL/GenBank/DDBJ whole genome shotgun (WGS) entry which is preliminary data.</text>
</comment>
<evidence type="ECO:0000313" key="11">
    <source>
        <dbReference type="EMBL" id="KAE9979473.1"/>
    </source>
</evidence>
<dbReference type="GO" id="GO:0000981">
    <property type="term" value="F:DNA-binding transcription factor activity, RNA polymerase II-specific"/>
    <property type="evidence" value="ECO:0007669"/>
    <property type="project" value="InterPro"/>
</dbReference>
<dbReference type="PANTHER" id="PTHR31313:SF4">
    <property type="entry name" value="CONIDIAL DEVELOPMENT PROTEIN FLUFFY"/>
    <property type="match status" value="1"/>
</dbReference>
<feature type="coiled-coil region" evidence="8">
    <location>
        <begin position="72"/>
        <end position="99"/>
    </location>
</feature>
<dbReference type="PANTHER" id="PTHR31313">
    <property type="entry name" value="TY1 ENHANCER ACTIVATOR"/>
    <property type="match status" value="1"/>
</dbReference>
<keyword evidence="7" id="KW-0539">Nucleus</keyword>
<evidence type="ECO:0000313" key="12">
    <source>
        <dbReference type="EMBL" id="KAE9984643.1"/>
    </source>
</evidence>
<evidence type="ECO:0000313" key="13">
    <source>
        <dbReference type="EMBL" id="KAE9991608.1"/>
    </source>
</evidence>
<organism evidence="12 14">
    <name type="scientific">Venturia inaequalis</name>
    <name type="common">Apple scab fungus</name>
    <dbReference type="NCBI Taxonomy" id="5025"/>
    <lineage>
        <taxon>Eukaryota</taxon>
        <taxon>Fungi</taxon>
        <taxon>Dikarya</taxon>
        <taxon>Ascomycota</taxon>
        <taxon>Pezizomycotina</taxon>
        <taxon>Dothideomycetes</taxon>
        <taxon>Pleosporomycetidae</taxon>
        <taxon>Venturiales</taxon>
        <taxon>Venturiaceae</taxon>
        <taxon>Venturia</taxon>
    </lineage>
</organism>
<keyword evidence="3" id="KW-0862">Zinc</keyword>
<keyword evidence="2" id="KW-0479">Metal-binding</keyword>
<dbReference type="Proteomes" id="UP000433883">
    <property type="component" value="Unassembled WGS sequence"/>
</dbReference>
<dbReference type="InterPro" id="IPR051615">
    <property type="entry name" value="Transcr_Regulatory_Elem"/>
</dbReference>
<evidence type="ECO:0000256" key="2">
    <source>
        <dbReference type="ARBA" id="ARBA00022723"/>
    </source>
</evidence>
<feature type="region of interest" description="Disordered" evidence="9">
    <location>
        <begin position="721"/>
        <end position="747"/>
    </location>
</feature>
<dbReference type="PROSITE" id="PS50048">
    <property type="entry name" value="ZN2_CY6_FUNGAL_2"/>
    <property type="match status" value="1"/>
</dbReference>
<feature type="region of interest" description="Disordered" evidence="9">
    <location>
        <begin position="1"/>
        <end position="30"/>
    </location>
</feature>
<dbReference type="InterPro" id="IPR036864">
    <property type="entry name" value="Zn2-C6_fun-type_DNA-bd_sf"/>
</dbReference>
<dbReference type="CDD" id="cd12148">
    <property type="entry name" value="fungal_TF_MHR"/>
    <property type="match status" value="1"/>
</dbReference>
<accession>A0A8H3VBH1</accession>
<evidence type="ECO:0000313" key="14">
    <source>
        <dbReference type="Proteomes" id="UP000447873"/>
    </source>
</evidence>
<evidence type="ECO:0000256" key="7">
    <source>
        <dbReference type="ARBA" id="ARBA00023242"/>
    </source>
</evidence>
<dbReference type="GO" id="GO:0003677">
    <property type="term" value="F:DNA binding"/>
    <property type="evidence" value="ECO:0007669"/>
    <property type="project" value="UniProtKB-KW"/>
</dbReference>
<dbReference type="EMBL" id="WNWQ01000092">
    <property type="protein sequence ID" value="KAE9979473.1"/>
    <property type="molecule type" value="Genomic_DNA"/>
</dbReference>
<dbReference type="EMBL" id="WNWS01000048">
    <property type="protein sequence ID" value="KAE9984643.1"/>
    <property type="molecule type" value="Genomic_DNA"/>
</dbReference>
<evidence type="ECO:0000256" key="9">
    <source>
        <dbReference type="SAM" id="MobiDB-lite"/>
    </source>
</evidence>
<dbReference type="Proteomes" id="UP000490939">
    <property type="component" value="Unassembled WGS sequence"/>
</dbReference>
<dbReference type="InterPro" id="IPR001138">
    <property type="entry name" value="Zn2Cys6_DnaBD"/>
</dbReference>
<proteinExistence type="predicted"/>
<keyword evidence="4" id="KW-0805">Transcription regulation</keyword>
<comment type="subcellular location">
    <subcellularLocation>
        <location evidence="1">Nucleus</location>
    </subcellularLocation>
</comment>
<dbReference type="InterPro" id="IPR007219">
    <property type="entry name" value="XnlR_reg_dom"/>
</dbReference>
<dbReference type="SMART" id="SM00066">
    <property type="entry name" value="GAL4"/>
    <property type="match status" value="1"/>
</dbReference>
<keyword evidence="8" id="KW-0175">Coiled coil</keyword>
<evidence type="ECO:0000256" key="3">
    <source>
        <dbReference type="ARBA" id="ARBA00022833"/>
    </source>
</evidence>
<feature type="compositionally biased region" description="Low complexity" evidence="9">
    <location>
        <begin position="725"/>
        <end position="738"/>
    </location>
</feature>
<dbReference type="CDD" id="cd00067">
    <property type="entry name" value="GAL4"/>
    <property type="match status" value="1"/>
</dbReference>
<sequence>MLPQHPPPARDSGDVSPPPPPQGGPAKPIYSKRGKITIVACVNCRRRKTKCDGKRPVCSQCQARDGHCHYDMSEEQRRLTYLRENVEHLAEEKQTLESLIWNLRIGTEEDSIEILRRLRGGTDPHTLAQHVQAGRSLAQVKADELPEHSRSYNPTSPPGDDGRAYERLVAAVANSPAMEVDEIVRRLRLHEDVESILAVIGAGTLLQPLGGQEYGADPGIVGDYSTRAQTFGLMRAGSTNLPDSDRATSRAPNAHRPLASRNLHQWTGVSKDREYINDLLALYFSWQHSFFQSFPERLFRRDMRSGGTKYCSKLLVNAICASGCLLTPLHEATGNFGDPMAACKEFFNEAHYHLKETEVSSIPSVAGLFMLSHVEGYRGRLNMAWDYCGRSARMALDLNLHLRSDRASSDQLSPEAEVEEMARTHAFWGCFIADQLMSFTLGRLPQIPVTAITVDLPQVIKDQDEESWVAHADGTRSKRPGARSTTFHEVAALSKIVNSTLLLFFAPSQTMKGSLLLDEYNKYRGWYQRLPSVIAQTQDASPHVLCLHMYYHAAILLLMRPFLKAKFTHSDISPSDVCRQAAAAISDIFAQHRRLYHTVGIYTFQLHCLLTACTIHIINLPAIASTGCLTAACNHFHDLSRCNLGANGSLDTIKGLVQKWSIILPIEVEEALYRDSRENRPADDTEMGQQDAFQSTKRIGYLGPISGPPKRIKLDMPLIAGSSTSSLGQEGNESSESGGRSGATVQTAAVGRDATSGDFVSSPGQRPPREQQQTNYLFAPFPNQPAPLLGPIHTSTSAETVRFDEMVQVAQGFDGLSFEQGGWFDPFMGYTGDRSYGE</sequence>
<dbReference type="GO" id="GO:0006351">
    <property type="term" value="P:DNA-templated transcription"/>
    <property type="evidence" value="ECO:0007669"/>
    <property type="project" value="InterPro"/>
</dbReference>
<name>A0A8H3VBH1_VENIN</name>
<keyword evidence="5" id="KW-0238">DNA-binding</keyword>
<dbReference type="SUPFAM" id="SSF57701">
    <property type="entry name" value="Zn2/Cys6 DNA-binding domain"/>
    <property type="match status" value="1"/>
</dbReference>
<gene>
    <name evidence="11" type="ORF">BLS_009780</name>
    <name evidence="13" type="ORF">EG327_011304</name>
    <name evidence="12" type="ORF">EG328_008477</name>
</gene>
<protein>
    <recommendedName>
        <fullName evidence="10">Zn(2)-C6 fungal-type domain-containing protein</fullName>
    </recommendedName>
</protein>
<keyword evidence="15" id="KW-1185">Reference proteome</keyword>
<evidence type="ECO:0000256" key="8">
    <source>
        <dbReference type="SAM" id="Coils"/>
    </source>
</evidence>
<evidence type="ECO:0000256" key="4">
    <source>
        <dbReference type="ARBA" id="ARBA00023015"/>
    </source>
</evidence>
<dbReference type="Pfam" id="PF00172">
    <property type="entry name" value="Zn_clus"/>
    <property type="match status" value="1"/>
</dbReference>
<dbReference type="Pfam" id="PF04082">
    <property type="entry name" value="Fungal_trans"/>
    <property type="match status" value="1"/>
</dbReference>
<evidence type="ECO:0000256" key="6">
    <source>
        <dbReference type="ARBA" id="ARBA00023163"/>
    </source>
</evidence>
<evidence type="ECO:0000256" key="1">
    <source>
        <dbReference type="ARBA" id="ARBA00004123"/>
    </source>
</evidence>
<feature type="domain" description="Zn(2)-C6 fungal-type" evidence="10">
    <location>
        <begin position="40"/>
        <end position="70"/>
    </location>
</feature>
<dbReference type="AlphaFoldDB" id="A0A8H3VBH1"/>
<reference evidence="12 14" key="1">
    <citation type="submission" date="2018-12" db="EMBL/GenBank/DDBJ databases">
        <title>Venturia inaequalis Genome Resource.</title>
        <authorList>
            <person name="Lichtner F.J."/>
        </authorList>
    </citation>
    <scope>NUCLEOTIDE SEQUENCE [LARGE SCALE GENOMIC DNA]</scope>
    <source>
        <strain evidence="12 14">120213</strain>
        <strain evidence="11">Bline_iso_100314</strain>
        <strain evidence="13 15">DMI_063113</strain>
    </source>
</reference>
<evidence type="ECO:0000313" key="15">
    <source>
        <dbReference type="Proteomes" id="UP000490939"/>
    </source>
</evidence>
<dbReference type="PROSITE" id="PS00463">
    <property type="entry name" value="ZN2_CY6_FUNGAL_1"/>
    <property type="match status" value="1"/>
</dbReference>
<dbReference type="EMBL" id="WNWR01000088">
    <property type="protein sequence ID" value="KAE9991608.1"/>
    <property type="molecule type" value="Genomic_DNA"/>
</dbReference>
<dbReference type="GO" id="GO:0008270">
    <property type="term" value="F:zinc ion binding"/>
    <property type="evidence" value="ECO:0007669"/>
    <property type="project" value="InterPro"/>
</dbReference>
<dbReference type="Proteomes" id="UP000447873">
    <property type="component" value="Unassembled WGS sequence"/>
</dbReference>